<dbReference type="NCBIfam" id="TIGR01700">
    <property type="entry name" value="PNPH"/>
    <property type="match status" value="1"/>
</dbReference>
<keyword evidence="5" id="KW-0328">Glycosyltransferase</keyword>
<dbReference type="GO" id="GO:0009116">
    <property type="term" value="P:nucleoside metabolic process"/>
    <property type="evidence" value="ECO:0007669"/>
    <property type="project" value="InterPro"/>
</dbReference>
<evidence type="ECO:0000256" key="4">
    <source>
        <dbReference type="ARBA" id="ARBA00011886"/>
    </source>
</evidence>
<dbReference type="OrthoDB" id="10261782at2759"/>
<organism evidence="11 12">
    <name type="scientific">Phytophthora pseudosyringae</name>
    <dbReference type="NCBI Taxonomy" id="221518"/>
    <lineage>
        <taxon>Eukaryota</taxon>
        <taxon>Sar</taxon>
        <taxon>Stramenopiles</taxon>
        <taxon>Oomycota</taxon>
        <taxon>Peronosporomycetes</taxon>
        <taxon>Peronosporales</taxon>
        <taxon>Peronosporaceae</taxon>
        <taxon>Phytophthora</taxon>
    </lineage>
</organism>
<dbReference type="GO" id="GO:0005737">
    <property type="term" value="C:cytoplasm"/>
    <property type="evidence" value="ECO:0007669"/>
    <property type="project" value="TreeGrafter"/>
</dbReference>
<comment type="pathway">
    <text evidence="1">Purine metabolism; purine nucleoside salvage.</text>
</comment>
<dbReference type="InterPro" id="IPR000845">
    <property type="entry name" value="Nucleoside_phosphorylase_d"/>
</dbReference>
<feature type="region of interest" description="Disordered" evidence="9">
    <location>
        <begin position="48"/>
        <end position="89"/>
    </location>
</feature>
<dbReference type="PANTHER" id="PTHR11904:SF9">
    <property type="entry name" value="PURINE NUCLEOSIDE PHOSPHORYLASE-RELATED"/>
    <property type="match status" value="1"/>
</dbReference>
<evidence type="ECO:0000256" key="1">
    <source>
        <dbReference type="ARBA" id="ARBA00005058"/>
    </source>
</evidence>
<evidence type="ECO:0000313" key="12">
    <source>
        <dbReference type="Proteomes" id="UP000694044"/>
    </source>
</evidence>
<dbReference type="NCBIfam" id="NF006054">
    <property type="entry name" value="PRK08202.1"/>
    <property type="match status" value="1"/>
</dbReference>
<dbReference type="EC" id="2.4.2.1" evidence="4"/>
<dbReference type="CDD" id="cd09009">
    <property type="entry name" value="PNP-EcPNPII_like"/>
    <property type="match status" value="1"/>
</dbReference>
<dbReference type="GO" id="GO:0004731">
    <property type="term" value="F:purine-nucleoside phosphorylase activity"/>
    <property type="evidence" value="ECO:0007669"/>
    <property type="project" value="UniProtKB-EC"/>
</dbReference>
<comment type="similarity">
    <text evidence="2">Belongs to the PNP/MTAP phosphorylase family.</text>
</comment>
<accession>A0A8T1VV20</accession>
<evidence type="ECO:0000256" key="6">
    <source>
        <dbReference type="ARBA" id="ARBA00022679"/>
    </source>
</evidence>
<dbReference type="EMBL" id="JAGDFM010000179">
    <property type="protein sequence ID" value="KAG7383354.1"/>
    <property type="molecule type" value="Genomic_DNA"/>
</dbReference>
<dbReference type="PROSITE" id="PS01240">
    <property type="entry name" value="PNP_MTAP_2"/>
    <property type="match status" value="1"/>
</dbReference>
<dbReference type="Pfam" id="PF01048">
    <property type="entry name" value="PNP_UDP_1"/>
    <property type="match status" value="1"/>
</dbReference>
<evidence type="ECO:0000256" key="3">
    <source>
        <dbReference type="ARBA" id="ARBA00011233"/>
    </source>
</evidence>
<gene>
    <name evidence="11" type="ORF">PHYPSEUDO_003734</name>
</gene>
<reference evidence="11" key="1">
    <citation type="submission" date="2021-02" db="EMBL/GenBank/DDBJ databases">
        <authorList>
            <person name="Palmer J.M."/>
        </authorList>
    </citation>
    <scope>NUCLEOTIDE SEQUENCE</scope>
    <source>
        <strain evidence="11">SCRP734</strain>
    </source>
</reference>
<name>A0A8T1VV20_9STRA</name>
<dbReference type="InterPro" id="IPR011268">
    <property type="entry name" value="Purine_phosphorylase"/>
</dbReference>
<evidence type="ECO:0000313" key="11">
    <source>
        <dbReference type="EMBL" id="KAG7383354.1"/>
    </source>
</evidence>
<evidence type="ECO:0000256" key="8">
    <source>
        <dbReference type="ARBA" id="ARBA00033072"/>
    </source>
</evidence>
<feature type="domain" description="Nucleoside phosphorylase" evidence="10">
    <location>
        <begin position="140"/>
        <end position="392"/>
    </location>
</feature>
<dbReference type="InterPro" id="IPR018099">
    <property type="entry name" value="Purine_phosphorylase-2_CS"/>
</dbReference>
<dbReference type="NCBIfam" id="TIGR01697">
    <property type="entry name" value="PNPH-PUNA-XAPA"/>
    <property type="match status" value="1"/>
</dbReference>
<proteinExistence type="inferred from homology"/>
<evidence type="ECO:0000259" key="10">
    <source>
        <dbReference type="Pfam" id="PF01048"/>
    </source>
</evidence>
<keyword evidence="12" id="KW-1185">Reference proteome</keyword>
<comment type="caution">
    <text evidence="11">The sequence shown here is derived from an EMBL/GenBank/DDBJ whole genome shotgun (WGS) entry which is preliminary data.</text>
</comment>
<evidence type="ECO:0000256" key="9">
    <source>
        <dbReference type="SAM" id="MobiDB-lite"/>
    </source>
</evidence>
<comment type="subunit">
    <text evidence="3">Homotrimer.</text>
</comment>
<evidence type="ECO:0000256" key="7">
    <source>
        <dbReference type="ARBA" id="ARBA00031036"/>
    </source>
</evidence>
<dbReference type="FunFam" id="3.40.50.1580:FF:000004">
    <property type="entry name" value="Purine nucleoside phosphorylase"/>
    <property type="match status" value="1"/>
</dbReference>
<dbReference type="PANTHER" id="PTHR11904">
    <property type="entry name" value="METHYLTHIOADENOSINE/PURINE NUCLEOSIDE PHOSPHORYLASE"/>
    <property type="match status" value="1"/>
</dbReference>
<protein>
    <recommendedName>
        <fullName evidence="4">purine-nucleoside phosphorylase</fullName>
        <ecNumber evidence="4">2.4.2.1</ecNumber>
    </recommendedName>
    <alternativeName>
        <fullName evidence="8">Inosine phosphorylase</fullName>
    </alternativeName>
    <alternativeName>
        <fullName evidence="7">Inosine-guanosine phosphorylase</fullName>
    </alternativeName>
</protein>
<sequence>MTHRAWLNHSAADAAITSQFADCQLHLLRFSFFTCRQVAMMNDLKSPTTSPVLKAAAPDPASPPPPAPTHATRQHQSHSVDGSSPRANNNVSSVAALADNLTHHVRRVSTGQMADETLPKERIDVINDFLQARITARPLIGVVCGSGLGGLSKCLENQEVIKYEDIPQFPRSTVEGHAGELVFGDLDGIRVVCMRGRFHCYEGYAMRETALPIRVMYLLGIKYLLVTNAAGGLNPDFNVGDLMIMNDHLNMPGLSGQHPLIGPNDSRFGSRFTPLSNCYDKKLQALAVSVAENLGLSHKVRKGVYCFVSGPTYETPTECRFLRLVGSDAVGMSTVPEVIVAAHCGLKVIGLSLITNKGLFPGEEREEASHDEVLETVQATQHDIETYVRDLIAQVGKQHHA</sequence>
<dbReference type="InterPro" id="IPR011270">
    <property type="entry name" value="Pur_Nuc_Pase_Ino/Guo-sp"/>
</dbReference>
<evidence type="ECO:0000256" key="2">
    <source>
        <dbReference type="ARBA" id="ARBA00006751"/>
    </source>
</evidence>
<dbReference type="Proteomes" id="UP000694044">
    <property type="component" value="Unassembled WGS sequence"/>
</dbReference>
<evidence type="ECO:0000256" key="5">
    <source>
        <dbReference type="ARBA" id="ARBA00022676"/>
    </source>
</evidence>
<dbReference type="AlphaFoldDB" id="A0A8T1VV20"/>
<keyword evidence="6" id="KW-0808">Transferase</keyword>